<comment type="caution">
    <text evidence="16">The sequence shown here is derived from an EMBL/GenBank/DDBJ whole genome shotgun (WGS) entry which is preliminary data.</text>
</comment>
<protein>
    <submittedName>
        <fullName evidence="16">Uncharacterized protein</fullName>
    </submittedName>
</protein>
<evidence type="ECO:0000256" key="13">
    <source>
        <dbReference type="SAM" id="Phobius"/>
    </source>
</evidence>
<dbReference type="AlphaFoldDB" id="A0AAE1QMF1"/>
<evidence type="ECO:0000256" key="12">
    <source>
        <dbReference type="ARBA" id="ARBA00023303"/>
    </source>
</evidence>
<comment type="subcellular location">
    <subcellularLocation>
        <location evidence="1">Cell membrane</location>
        <topology evidence="1">Multi-pass membrane protein</topology>
    </subcellularLocation>
</comment>
<dbReference type="PANTHER" id="PTHR42643">
    <property type="entry name" value="IONOTROPIC RECEPTOR 20A-RELATED"/>
    <property type="match status" value="1"/>
</dbReference>
<evidence type="ECO:0000256" key="2">
    <source>
        <dbReference type="ARBA" id="ARBA00008685"/>
    </source>
</evidence>
<evidence type="ECO:0000313" key="17">
    <source>
        <dbReference type="Proteomes" id="UP001292094"/>
    </source>
</evidence>
<evidence type="ECO:0000256" key="4">
    <source>
        <dbReference type="ARBA" id="ARBA00022475"/>
    </source>
</evidence>
<evidence type="ECO:0000256" key="10">
    <source>
        <dbReference type="ARBA" id="ARBA00023180"/>
    </source>
</evidence>
<evidence type="ECO:0000256" key="9">
    <source>
        <dbReference type="ARBA" id="ARBA00023170"/>
    </source>
</evidence>
<proteinExistence type="inferred from homology"/>
<keyword evidence="17" id="KW-1185">Reference proteome</keyword>
<evidence type="ECO:0000256" key="8">
    <source>
        <dbReference type="ARBA" id="ARBA00023136"/>
    </source>
</evidence>
<evidence type="ECO:0000313" key="16">
    <source>
        <dbReference type="EMBL" id="KAK4329431.1"/>
    </source>
</evidence>
<evidence type="ECO:0000259" key="15">
    <source>
        <dbReference type="SMART" id="SM00918"/>
    </source>
</evidence>
<sequence length="417" mass="46760">MALSGKHLRVAAEVWVPWVKIEEGLDGSFTTSGILIDFVELFASKLNFTYSVVRPADREWGRALPNGTMTGMVGMCAREEADMALGPFSVTYMRSQYADYSEILYLDSFGIFLPRPRLERDLFSFVKPFPWEVWTGLLVLLGLSVCLGVFMKWFTNALNLPGTGSDLVFKPNWLFKSLVLKPFNPEPSLLKSRVMVGTWLVSSLILCTAYQGVLTSMLAAPSVNIPVNSLEDLVSYRRIPYAFEYGTALHQLFMLATSGTFKKVNDNAFQVTSLFEERERIKVERFALLCDFYSMKKVISDDYSATSQCNFYIAKEVIWVNPMAFVFPKKSRLIPEINKWVGILKESGLFAYSVGQFTSNATNCLVPPGKENGITTLVLSLTDFAGIFTVLGVGLVLSLVVFLLEKTVHSLNHKTNY</sequence>
<keyword evidence="8 13" id="KW-0472">Membrane</keyword>
<evidence type="ECO:0000256" key="7">
    <source>
        <dbReference type="ARBA" id="ARBA00023065"/>
    </source>
</evidence>
<keyword evidence="10" id="KW-0325">Glycoprotein</keyword>
<dbReference type="Proteomes" id="UP001292094">
    <property type="component" value="Unassembled WGS sequence"/>
</dbReference>
<dbReference type="InterPro" id="IPR019594">
    <property type="entry name" value="Glu/Gly-bd"/>
</dbReference>
<keyword evidence="3" id="KW-0813">Transport</keyword>
<gene>
    <name evidence="16" type="ORF">Pmani_000189</name>
</gene>
<evidence type="ECO:0000256" key="3">
    <source>
        <dbReference type="ARBA" id="ARBA00022448"/>
    </source>
</evidence>
<keyword evidence="12" id="KW-0407">Ion channel</keyword>
<dbReference type="Pfam" id="PF00060">
    <property type="entry name" value="Lig_chan"/>
    <property type="match status" value="1"/>
</dbReference>
<dbReference type="InterPro" id="IPR052192">
    <property type="entry name" value="Insect_Ionotropic_Sensory_Rcpt"/>
</dbReference>
<dbReference type="EMBL" id="JAWZYT010000013">
    <property type="protein sequence ID" value="KAK4329431.1"/>
    <property type="molecule type" value="Genomic_DNA"/>
</dbReference>
<dbReference type="PANTHER" id="PTHR42643:SF24">
    <property type="entry name" value="IONOTROPIC RECEPTOR 60A"/>
    <property type="match status" value="1"/>
</dbReference>
<evidence type="ECO:0000256" key="5">
    <source>
        <dbReference type="ARBA" id="ARBA00022692"/>
    </source>
</evidence>
<dbReference type="SMART" id="SM00918">
    <property type="entry name" value="Lig_chan-Glu_bd"/>
    <property type="match status" value="1"/>
</dbReference>
<evidence type="ECO:0000256" key="11">
    <source>
        <dbReference type="ARBA" id="ARBA00023286"/>
    </source>
</evidence>
<keyword evidence="9" id="KW-0675">Receptor</keyword>
<dbReference type="Gene3D" id="1.10.287.70">
    <property type="match status" value="1"/>
</dbReference>
<keyword evidence="7" id="KW-0406">Ion transport</keyword>
<reference evidence="16" key="1">
    <citation type="submission" date="2023-11" db="EMBL/GenBank/DDBJ databases">
        <title>Genome assemblies of two species of porcelain crab, Petrolisthes cinctipes and Petrolisthes manimaculis (Anomura: Porcellanidae).</title>
        <authorList>
            <person name="Angst P."/>
        </authorList>
    </citation>
    <scope>NUCLEOTIDE SEQUENCE</scope>
    <source>
        <strain evidence="16">PB745_02</strain>
        <tissue evidence="16">Gill</tissue>
    </source>
</reference>
<dbReference type="GO" id="GO:0050906">
    <property type="term" value="P:detection of stimulus involved in sensory perception"/>
    <property type="evidence" value="ECO:0007669"/>
    <property type="project" value="UniProtKB-ARBA"/>
</dbReference>
<keyword evidence="5 13" id="KW-0812">Transmembrane</keyword>
<name>A0AAE1QMF1_9EUCA</name>
<dbReference type="SMART" id="SM00079">
    <property type="entry name" value="PBPe"/>
    <property type="match status" value="1"/>
</dbReference>
<organism evidence="16 17">
    <name type="scientific">Petrolisthes manimaculis</name>
    <dbReference type="NCBI Taxonomy" id="1843537"/>
    <lineage>
        <taxon>Eukaryota</taxon>
        <taxon>Metazoa</taxon>
        <taxon>Ecdysozoa</taxon>
        <taxon>Arthropoda</taxon>
        <taxon>Crustacea</taxon>
        <taxon>Multicrustacea</taxon>
        <taxon>Malacostraca</taxon>
        <taxon>Eumalacostraca</taxon>
        <taxon>Eucarida</taxon>
        <taxon>Decapoda</taxon>
        <taxon>Pleocyemata</taxon>
        <taxon>Anomura</taxon>
        <taxon>Galatheoidea</taxon>
        <taxon>Porcellanidae</taxon>
        <taxon>Petrolisthes</taxon>
    </lineage>
</organism>
<keyword evidence="4" id="KW-1003">Cell membrane</keyword>
<evidence type="ECO:0000256" key="6">
    <source>
        <dbReference type="ARBA" id="ARBA00022989"/>
    </source>
</evidence>
<dbReference type="SUPFAM" id="SSF53850">
    <property type="entry name" value="Periplasmic binding protein-like II"/>
    <property type="match status" value="1"/>
</dbReference>
<dbReference type="GO" id="GO:0015276">
    <property type="term" value="F:ligand-gated monoatomic ion channel activity"/>
    <property type="evidence" value="ECO:0007669"/>
    <property type="project" value="InterPro"/>
</dbReference>
<feature type="transmembrane region" description="Helical" evidence="13">
    <location>
        <begin position="384"/>
        <end position="404"/>
    </location>
</feature>
<dbReference type="Gene3D" id="3.40.190.10">
    <property type="entry name" value="Periplasmic binding protein-like II"/>
    <property type="match status" value="1"/>
</dbReference>
<feature type="domain" description="Ionotropic glutamate receptor L-glutamate and glycine-binding" evidence="15">
    <location>
        <begin position="17"/>
        <end position="78"/>
    </location>
</feature>
<accession>A0AAE1QMF1</accession>
<dbReference type="Pfam" id="PF10613">
    <property type="entry name" value="Lig_chan-Glu_bd"/>
    <property type="match status" value="1"/>
</dbReference>
<keyword evidence="11" id="KW-1071">Ligand-gated ion channel</keyword>
<dbReference type="GO" id="GO:0005886">
    <property type="term" value="C:plasma membrane"/>
    <property type="evidence" value="ECO:0007669"/>
    <property type="project" value="UniProtKB-SubCell"/>
</dbReference>
<evidence type="ECO:0000256" key="1">
    <source>
        <dbReference type="ARBA" id="ARBA00004651"/>
    </source>
</evidence>
<dbReference type="InterPro" id="IPR001320">
    <property type="entry name" value="Iontro_rcpt_C"/>
</dbReference>
<keyword evidence="6 13" id="KW-1133">Transmembrane helix</keyword>
<evidence type="ECO:0000259" key="14">
    <source>
        <dbReference type="SMART" id="SM00079"/>
    </source>
</evidence>
<comment type="similarity">
    <text evidence="2">Belongs to the glutamate-gated ion channel (TC 1.A.10.1) family.</text>
</comment>
<feature type="domain" description="Ionotropic glutamate receptor C-terminal" evidence="14">
    <location>
        <begin position="7"/>
        <end position="352"/>
    </location>
</feature>